<feature type="transmembrane region" description="Helical" evidence="8">
    <location>
        <begin position="436"/>
        <end position="457"/>
    </location>
</feature>
<reference evidence="11" key="1">
    <citation type="submission" date="2021-01" db="EMBL/GenBank/DDBJ databases">
        <authorList>
            <person name="Corre E."/>
            <person name="Pelletier E."/>
            <person name="Niang G."/>
            <person name="Scheremetjew M."/>
            <person name="Finn R."/>
            <person name="Kale V."/>
            <person name="Holt S."/>
            <person name="Cochrane G."/>
            <person name="Meng A."/>
            <person name="Brown T."/>
            <person name="Cohen L."/>
        </authorList>
    </citation>
    <scope>NUCLEOTIDE SEQUENCE</scope>
</reference>
<evidence type="ECO:0000256" key="8">
    <source>
        <dbReference type="SAM" id="Phobius"/>
    </source>
</evidence>
<keyword evidence="5 8" id="KW-1133">Transmembrane helix</keyword>
<feature type="domain" description="CSC1/OSCA1-like 7TM region" evidence="9">
    <location>
        <begin position="433"/>
        <end position="626"/>
    </location>
</feature>
<sequence>MSSDWSSCVANWTSPSSHYTDEYNQNYVNTIGTNIILMLGVVFLFWLLQRCKVVRHCYDVRRSARCFDDVNVLCGADEYRQFFPPGDWLRNLGWEMQRHMGLDGLVTFRFAVLCLRFCQAYLVIAVGLLLFYWTRPSKRGYHPLSMDALSEDRPEEVVVPIAAAYVMAVILMAMLNHEYKNFVILRQWFHCPPEGLNEFGEDELDRREVIHRSVLLDRLPPEIRTDKQLLEFCNSIFDEGAVVRAKLCVDTTALQRAVTSYEHLAKDIDALRCSGGLLGVLSRFGPDRLLRRSRVLSHRCFRDPNEAIRDVRAVVEKLLKEHKNPSTATDESVPSLEPSPSNPHMKPEPVGLRSSFWFVSGTLWMAAKGIFKTSRAGSTGLVTFKNRQLQTVALCVPLQQSTRGVEAHCAPFPKDLIWHNIGIVSVEEQSRAATSFTLAVLAVLLWSSIATFIQAFAQIDRIASCLRLILPHFISSRLDTNALRNFGWWEALNHEISAISLVLLLVVLPLFTRLWAEHYCHIKCRSQVSLFSLRRCFVYTFVTLYVTAFSGSFFSSARSGVIDSTMHVAKTIAAGLGSVDHYFMVYIITKIGIRLGVYLLRLNVVFPWSLWRLGNHICQFTVRQYEKTCEPPGMTEPLQKTSSAVRENKSLLGDETAENILVESPFYDWILVDLSVTLSLTLLYGVMSPQMVFVGILFFGSYAAMIRYNFLFVYVQEYDSGGEFFFTLINFAYFSLATSLLMVHTHMTAVMSYWKLSNPTTLSTSCAWIAAVAIPILIIVVVAVWIFNHNRFKQVCSTLSLQQAKTYDKTAKDQTKMESMEELFEDPSVIEARKICTQLVPPLSGGQC</sequence>
<evidence type="ECO:0000256" key="3">
    <source>
        <dbReference type="ARBA" id="ARBA00022448"/>
    </source>
</evidence>
<dbReference type="PANTHER" id="PTHR13018">
    <property type="entry name" value="PROBABLE MEMBRANE PROTEIN DUF221-RELATED"/>
    <property type="match status" value="1"/>
</dbReference>
<dbReference type="Pfam" id="PF02714">
    <property type="entry name" value="RSN1_7TM"/>
    <property type="match status" value="2"/>
</dbReference>
<dbReference type="InterPro" id="IPR032880">
    <property type="entry name" value="CSC1/OSCA1-like_N"/>
</dbReference>
<feature type="transmembrane region" description="Helical" evidence="8">
    <location>
        <begin position="496"/>
        <end position="516"/>
    </location>
</feature>
<feature type="transmembrane region" description="Helical" evidence="8">
    <location>
        <begin position="157"/>
        <end position="176"/>
    </location>
</feature>
<evidence type="ECO:0000256" key="4">
    <source>
        <dbReference type="ARBA" id="ARBA00022692"/>
    </source>
</evidence>
<feature type="transmembrane region" description="Helical" evidence="8">
    <location>
        <begin position="537"/>
        <end position="561"/>
    </location>
</feature>
<comment type="similarity">
    <text evidence="2">Belongs to the CSC1 (TC 1.A.17) family.</text>
</comment>
<feature type="region of interest" description="Disordered" evidence="7">
    <location>
        <begin position="322"/>
        <end position="347"/>
    </location>
</feature>
<dbReference type="EMBL" id="HBFQ01032119">
    <property type="protein sequence ID" value="CAD8848262.1"/>
    <property type="molecule type" value="Transcribed_RNA"/>
</dbReference>
<feature type="transmembrane region" description="Helical" evidence="8">
    <location>
        <begin position="581"/>
        <end position="600"/>
    </location>
</feature>
<evidence type="ECO:0000256" key="7">
    <source>
        <dbReference type="SAM" id="MobiDB-lite"/>
    </source>
</evidence>
<keyword evidence="4 8" id="KW-0812">Transmembrane</keyword>
<feature type="transmembrane region" description="Helical" evidence="8">
    <location>
        <begin position="767"/>
        <end position="787"/>
    </location>
</feature>
<feature type="transmembrane region" description="Helical" evidence="8">
    <location>
        <begin position="27"/>
        <end position="48"/>
    </location>
</feature>
<keyword evidence="3" id="KW-0813">Transport</keyword>
<dbReference type="InterPro" id="IPR003864">
    <property type="entry name" value="CSC1/OSCA1-like_7TM"/>
</dbReference>
<evidence type="ECO:0000256" key="2">
    <source>
        <dbReference type="ARBA" id="ARBA00007779"/>
    </source>
</evidence>
<feature type="transmembrane region" description="Helical" evidence="8">
    <location>
        <begin position="724"/>
        <end position="747"/>
    </location>
</feature>
<evidence type="ECO:0000256" key="5">
    <source>
        <dbReference type="ARBA" id="ARBA00022989"/>
    </source>
</evidence>
<dbReference type="GO" id="GO:0005886">
    <property type="term" value="C:plasma membrane"/>
    <property type="evidence" value="ECO:0007669"/>
    <property type="project" value="TreeGrafter"/>
</dbReference>
<dbReference type="Pfam" id="PF13967">
    <property type="entry name" value="RSN1_TM"/>
    <property type="match status" value="1"/>
</dbReference>
<organism evidence="11">
    <name type="scientific">Noctiluca scintillans</name>
    <name type="common">Sea sparkle</name>
    <name type="synonym">Red tide dinoflagellate</name>
    <dbReference type="NCBI Taxonomy" id="2966"/>
    <lineage>
        <taxon>Eukaryota</taxon>
        <taxon>Sar</taxon>
        <taxon>Alveolata</taxon>
        <taxon>Dinophyceae</taxon>
        <taxon>Noctilucales</taxon>
        <taxon>Noctilucaceae</taxon>
        <taxon>Noctiluca</taxon>
    </lineage>
</organism>
<dbReference type="PANTHER" id="PTHR13018:SF5">
    <property type="entry name" value="RE44586P"/>
    <property type="match status" value="1"/>
</dbReference>
<evidence type="ECO:0000313" key="11">
    <source>
        <dbReference type="EMBL" id="CAD8848262.1"/>
    </source>
</evidence>
<dbReference type="GO" id="GO:0005227">
    <property type="term" value="F:calcium-activated cation channel activity"/>
    <property type="evidence" value="ECO:0007669"/>
    <property type="project" value="InterPro"/>
</dbReference>
<proteinExistence type="inferred from homology"/>
<evidence type="ECO:0000256" key="1">
    <source>
        <dbReference type="ARBA" id="ARBA00004141"/>
    </source>
</evidence>
<dbReference type="AlphaFoldDB" id="A0A7S1AB09"/>
<accession>A0A7S1AB09</accession>
<feature type="transmembrane region" description="Helical" evidence="8">
    <location>
        <begin position="666"/>
        <end position="686"/>
    </location>
</feature>
<gene>
    <name evidence="11" type="ORF">NSCI0253_LOCUS22612</name>
</gene>
<evidence type="ECO:0008006" key="12">
    <source>
        <dbReference type="Google" id="ProtNLM"/>
    </source>
</evidence>
<evidence type="ECO:0000256" key="6">
    <source>
        <dbReference type="ARBA" id="ARBA00023136"/>
    </source>
</evidence>
<comment type="subcellular location">
    <subcellularLocation>
        <location evidence="1">Membrane</location>
        <topology evidence="1">Multi-pass membrane protein</topology>
    </subcellularLocation>
</comment>
<feature type="domain" description="CSC1/OSCA1-like 7TM region" evidence="9">
    <location>
        <begin position="667"/>
        <end position="741"/>
    </location>
</feature>
<dbReference type="InterPro" id="IPR045122">
    <property type="entry name" value="Csc1-like"/>
</dbReference>
<feature type="transmembrane region" description="Helical" evidence="8">
    <location>
        <begin position="692"/>
        <end position="712"/>
    </location>
</feature>
<keyword evidence="6 8" id="KW-0472">Membrane</keyword>
<evidence type="ECO:0000259" key="9">
    <source>
        <dbReference type="Pfam" id="PF02714"/>
    </source>
</evidence>
<protein>
    <recommendedName>
        <fullName evidence="12">CSC1/OSCA1-like 7TM region domain-containing protein</fullName>
    </recommendedName>
</protein>
<name>A0A7S1AB09_NOCSC</name>
<feature type="transmembrane region" description="Helical" evidence="8">
    <location>
        <begin position="106"/>
        <end position="133"/>
    </location>
</feature>
<evidence type="ECO:0000259" key="10">
    <source>
        <dbReference type="Pfam" id="PF13967"/>
    </source>
</evidence>
<feature type="domain" description="CSC1/OSCA1-like N-terminal transmembrane" evidence="10">
    <location>
        <begin position="28"/>
        <end position="177"/>
    </location>
</feature>